<dbReference type="InterPro" id="IPR053179">
    <property type="entry name" value="LINE-1_ORF2_RT/EN"/>
</dbReference>
<evidence type="ECO:0000313" key="1">
    <source>
        <dbReference type="Ensembl" id="ENSPSNP00000020724.1"/>
    </source>
</evidence>
<dbReference type="Proteomes" id="UP000694554">
    <property type="component" value="Chromosome 12"/>
</dbReference>
<dbReference type="PANTHER" id="PTHR25952:SF257">
    <property type="entry name" value="RNA-DIRECTED DNA POLYMERASE"/>
    <property type="match status" value="1"/>
</dbReference>
<dbReference type="Ensembl" id="ENSPSNT00000023344.1">
    <property type="protein sequence ID" value="ENSPSNP00000020724.1"/>
    <property type="gene ID" value="ENSPSNG00000015246.1"/>
</dbReference>
<keyword evidence="2" id="KW-1185">Reference proteome</keyword>
<dbReference type="PANTHER" id="PTHR25952">
    <property type="entry name" value="ENDO/EXONUCLEASE/PHOSPHATASE DOMAIN-CONTAINING PROTEIN"/>
    <property type="match status" value="1"/>
</dbReference>
<organism evidence="1 2">
    <name type="scientific">Phocoena sinus</name>
    <name type="common">Vaquita</name>
    <dbReference type="NCBI Taxonomy" id="42100"/>
    <lineage>
        <taxon>Eukaryota</taxon>
        <taxon>Metazoa</taxon>
        <taxon>Chordata</taxon>
        <taxon>Craniata</taxon>
        <taxon>Vertebrata</taxon>
        <taxon>Euteleostomi</taxon>
        <taxon>Mammalia</taxon>
        <taxon>Eutheria</taxon>
        <taxon>Laurasiatheria</taxon>
        <taxon>Artiodactyla</taxon>
        <taxon>Whippomorpha</taxon>
        <taxon>Cetacea</taxon>
        <taxon>Odontoceti</taxon>
        <taxon>Phocoenidae</taxon>
        <taxon>Phocoena</taxon>
    </lineage>
</organism>
<sequence length="157" mass="18562">MKEFKHDTNRWRHIPCSWIGRINIVKMAVLPKAIYRFNAIPIKLPLAFFTELEQKISQFVWKHRRPRRAKAILRKKNRAGGIRIPDFRLYYKATVNKTVWYWHRNRYIDQWNRIESPEINPCTCGTLSLIKEARIYSGKKTASLISGAGKTGQLHVK</sequence>
<reference evidence="1" key="3">
    <citation type="submission" date="2025-09" db="UniProtKB">
        <authorList>
            <consortium name="Ensembl"/>
        </authorList>
    </citation>
    <scope>IDENTIFICATION</scope>
</reference>
<reference evidence="1" key="1">
    <citation type="submission" date="2019-08" db="EMBL/GenBank/DDBJ databases">
        <title>Phocoena sinus (Vaquita) genome, mPhoSin1, primary haplotype.</title>
        <authorList>
            <person name="Morin P."/>
            <person name="Mountcastle J."/>
            <person name="Fungtammasan C."/>
            <person name="Rhie A."/>
            <person name="Rojas-Bracho L."/>
            <person name="Smith C.R."/>
            <person name="Taylor B.L."/>
            <person name="Gulland F.M.D."/>
            <person name="Musser W."/>
            <person name="Houck M."/>
            <person name="Haase B."/>
            <person name="Paez S."/>
            <person name="Howe K."/>
            <person name="Torrance J."/>
            <person name="Formenti G."/>
            <person name="Phillippy A."/>
            <person name="Ryder O."/>
            <person name="Jarvis E.D."/>
            <person name="Fedrigo O."/>
        </authorList>
    </citation>
    <scope>NUCLEOTIDE SEQUENCE [LARGE SCALE GENOMIC DNA]</scope>
</reference>
<accession>A0A8C9CPL4</accession>
<protein>
    <submittedName>
        <fullName evidence="1">Uncharacterized protein</fullName>
    </submittedName>
</protein>
<reference evidence="1" key="2">
    <citation type="submission" date="2025-08" db="UniProtKB">
        <authorList>
            <consortium name="Ensembl"/>
        </authorList>
    </citation>
    <scope>IDENTIFICATION</scope>
</reference>
<evidence type="ECO:0000313" key="2">
    <source>
        <dbReference type="Proteomes" id="UP000694554"/>
    </source>
</evidence>
<name>A0A8C9CPL4_PHOSS</name>
<proteinExistence type="predicted"/>
<dbReference type="GeneTree" id="ENSGT01150000286946"/>
<dbReference type="AlphaFoldDB" id="A0A8C9CPL4"/>